<feature type="compositionally biased region" description="Low complexity" evidence="1">
    <location>
        <begin position="146"/>
        <end position="156"/>
    </location>
</feature>
<proteinExistence type="predicted"/>
<dbReference type="AlphaFoldDB" id="A0A4C1VPR9"/>
<evidence type="ECO:0000313" key="3">
    <source>
        <dbReference type="Proteomes" id="UP000299102"/>
    </source>
</evidence>
<reference evidence="2 3" key="1">
    <citation type="journal article" date="2019" name="Commun. Biol.">
        <title>The bagworm genome reveals a unique fibroin gene that provides high tensile strength.</title>
        <authorList>
            <person name="Kono N."/>
            <person name="Nakamura H."/>
            <person name="Ohtoshi R."/>
            <person name="Tomita M."/>
            <person name="Numata K."/>
            <person name="Arakawa K."/>
        </authorList>
    </citation>
    <scope>NUCLEOTIDE SEQUENCE [LARGE SCALE GENOMIC DNA]</scope>
</reference>
<accession>A0A4C1VPR9</accession>
<feature type="region of interest" description="Disordered" evidence="1">
    <location>
        <begin position="70"/>
        <end position="94"/>
    </location>
</feature>
<dbReference type="EMBL" id="BGZK01000393">
    <property type="protein sequence ID" value="GBP41136.1"/>
    <property type="molecule type" value="Genomic_DNA"/>
</dbReference>
<comment type="caution">
    <text evidence="2">The sequence shown here is derived from an EMBL/GenBank/DDBJ whole genome shotgun (WGS) entry which is preliminary data.</text>
</comment>
<evidence type="ECO:0000256" key="1">
    <source>
        <dbReference type="SAM" id="MobiDB-lite"/>
    </source>
</evidence>
<dbReference type="Proteomes" id="UP000299102">
    <property type="component" value="Unassembled WGS sequence"/>
</dbReference>
<organism evidence="2 3">
    <name type="scientific">Eumeta variegata</name>
    <name type="common">Bagworm moth</name>
    <name type="synonym">Eumeta japonica</name>
    <dbReference type="NCBI Taxonomy" id="151549"/>
    <lineage>
        <taxon>Eukaryota</taxon>
        <taxon>Metazoa</taxon>
        <taxon>Ecdysozoa</taxon>
        <taxon>Arthropoda</taxon>
        <taxon>Hexapoda</taxon>
        <taxon>Insecta</taxon>
        <taxon>Pterygota</taxon>
        <taxon>Neoptera</taxon>
        <taxon>Endopterygota</taxon>
        <taxon>Lepidoptera</taxon>
        <taxon>Glossata</taxon>
        <taxon>Ditrysia</taxon>
        <taxon>Tineoidea</taxon>
        <taxon>Psychidae</taxon>
        <taxon>Oiketicinae</taxon>
        <taxon>Eumeta</taxon>
    </lineage>
</organism>
<feature type="region of interest" description="Disordered" evidence="1">
    <location>
        <begin position="132"/>
        <end position="173"/>
    </location>
</feature>
<sequence length="173" mass="19422">MPPRRLRYEIRKKLRILSGRVPRSERPGELRCCATAAARARAAVGTPQVGDSRRYSETLYRRRGRRLPPADVIIIQRDRAPPPPSTGKSDVCPANDDCSLNTERAGSCIVEGFPDVTISNAPIGFRRSRATYGEQSNFKKHKLPASRRAPPAAFASPRDKSKRNIAFSRRRQR</sequence>
<evidence type="ECO:0000313" key="2">
    <source>
        <dbReference type="EMBL" id="GBP41136.1"/>
    </source>
</evidence>
<feature type="compositionally biased region" description="Basic residues" evidence="1">
    <location>
        <begin position="160"/>
        <end position="173"/>
    </location>
</feature>
<name>A0A4C1VPR9_EUMVA</name>
<gene>
    <name evidence="2" type="ORF">EVAR_32589_1</name>
</gene>
<keyword evidence="3" id="KW-1185">Reference proteome</keyword>
<protein>
    <submittedName>
        <fullName evidence="2">Uncharacterized protein</fullName>
    </submittedName>
</protein>